<dbReference type="AlphaFoldDB" id="A0A7S0T2N4"/>
<gene>
    <name evidence="3" type="ORF">MANT1106_LOCUS21449</name>
</gene>
<dbReference type="SUPFAM" id="SSF52821">
    <property type="entry name" value="Rhodanese/Cell cycle control phosphatase"/>
    <property type="match status" value="1"/>
</dbReference>
<dbReference type="PANTHER" id="PTHR44542">
    <property type="entry name" value="THIOSULFATE SULFURTRANSFERASE 18"/>
    <property type="match status" value="1"/>
</dbReference>
<dbReference type="InterPro" id="IPR044684">
    <property type="entry name" value="STR17/STR18/HARC1-like"/>
</dbReference>
<organism evidence="3">
    <name type="scientific">Mantoniella antarctica</name>
    <dbReference type="NCBI Taxonomy" id="81844"/>
    <lineage>
        <taxon>Eukaryota</taxon>
        <taxon>Viridiplantae</taxon>
        <taxon>Chlorophyta</taxon>
        <taxon>Mamiellophyceae</taxon>
        <taxon>Mamiellales</taxon>
        <taxon>Mamiellaceae</taxon>
        <taxon>Mantoniella</taxon>
    </lineage>
</organism>
<feature type="domain" description="Rhodanese" evidence="2">
    <location>
        <begin position="138"/>
        <end position="202"/>
    </location>
</feature>
<dbReference type="Pfam" id="PF00581">
    <property type="entry name" value="Rhodanese"/>
    <property type="match status" value="1"/>
</dbReference>
<sequence length="249" mass="27398">MSSTATAASLSFTARVAPSGRALRATSRAPGSPHGRRGVNTVTTKAQYPNPDYIAHVQAEFPAKGVATAEEGRCLWDAGYDVMDVRAVEEIDQNDNTPCPNPAPPGQAKGNRVRVVPLINAVRRYDSKLEKKVYIQTPNADFKNMVQKAFPNKDAKIMVACSDGRVRAIAALDALDEMGYTNIVGLRGGANLWTREWDAKMRRRNLPGKHIQNYLHSGDSPQLHGTGSQFQMADAQTYDDWRDETVWVV</sequence>
<evidence type="ECO:0000259" key="2">
    <source>
        <dbReference type="PROSITE" id="PS50206"/>
    </source>
</evidence>
<evidence type="ECO:0000256" key="1">
    <source>
        <dbReference type="SAM" id="MobiDB-lite"/>
    </source>
</evidence>
<dbReference type="PROSITE" id="PS50206">
    <property type="entry name" value="RHODANESE_3"/>
    <property type="match status" value="1"/>
</dbReference>
<dbReference type="Gene3D" id="3.40.250.10">
    <property type="entry name" value="Rhodanese-like domain"/>
    <property type="match status" value="1"/>
</dbReference>
<reference evidence="3" key="1">
    <citation type="submission" date="2021-01" db="EMBL/GenBank/DDBJ databases">
        <authorList>
            <person name="Corre E."/>
            <person name="Pelletier E."/>
            <person name="Niang G."/>
            <person name="Scheremetjew M."/>
            <person name="Finn R."/>
            <person name="Kale V."/>
            <person name="Holt S."/>
            <person name="Cochrane G."/>
            <person name="Meng A."/>
            <person name="Brown T."/>
            <person name="Cohen L."/>
        </authorList>
    </citation>
    <scope>NUCLEOTIDE SEQUENCE</scope>
    <source>
        <strain evidence="3">SL-175</strain>
    </source>
</reference>
<protein>
    <recommendedName>
        <fullName evidence="2">Rhodanese domain-containing protein</fullName>
    </recommendedName>
</protein>
<accession>A0A7S0T2N4</accession>
<dbReference type="InterPro" id="IPR001763">
    <property type="entry name" value="Rhodanese-like_dom"/>
</dbReference>
<name>A0A7S0T2N4_9CHLO</name>
<dbReference type="EMBL" id="HBFC01036063">
    <property type="protein sequence ID" value="CAD8722235.1"/>
    <property type="molecule type" value="Transcribed_RNA"/>
</dbReference>
<dbReference type="CDD" id="cd00158">
    <property type="entry name" value="RHOD"/>
    <property type="match status" value="1"/>
</dbReference>
<dbReference type="InterPro" id="IPR036873">
    <property type="entry name" value="Rhodanese-like_dom_sf"/>
</dbReference>
<dbReference type="PANTHER" id="PTHR44542:SF14">
    <property type="entry name" value="PROTEIN HIGH ARSENIC CONTENT 1, MITOCHONDRIAL-RELATED"/>
    <property type="match status" value="1"/>
</dbReference>
<evidence type="ECO:0000313" key="3">
    <source>
        <dbReference type="EMBL" id="CAD8722235.1"/>
    </source>
</evidence>
<proteinExistence type="predicted"/>
<feature type="region of interest" description="Disordered" evidence="1">
    <location>
        <begin position="20"/>
        <end position="41"/>
    </location>
</feature>
<dbReference type="GO" id="GO:0003824">
    <property type="term" value="F:catalytic activity"/>
    <property type="evidence" value="ECO:0007669"/>
    <property type="project" value="InterPro"/>
</dbReference>